<protein>
    <recommendedName>
        <fullName evidence="6">Alcohol dehydrogenase-like N-terminal domain-containing protein</fullName>
    </recommendedName>
</protein>
<keyword evidence="8" id="KW-1185">Reference proteome</keyword>
<evidence type="ECO:0000256" key="1">
    <source>
        <dbReference type="ARBA" id="ARBA00001947"/>
    </source>
</evidence>
<organism evidence="7 8">
    <name type="scientific">Streptomyces violascens</name>
    <dbReference type="NCBI Taxonomy" id="67381"/>
    <lineage>
        <taxon>Bacteria</taxon>
        <taxon>Bacillati</taxon>
        <taxon>Actinomycetota</taxon>
        <taxon>Actinomycetes</taxon>
        <taxon>Kitasatosporales</taxon>
        <taxon>Streptomycetaceae</taxon>
        <taxon>Streptomyces</taxon>
    </lineage>
</organism>
<evidence type="ECO:0000259" key="6">
    <source>
        <dbReference type="Pfam" id="PF08240"/>
    </source>
</evidence>
<dbReference type="SUPFAM" id="SSF51735">
    <property type="entry name" value="NAD(P)-binding Rossmann-fold domains"/>
    <property type="match status" value="1"/>
</dbReference>
<gene>
    <name evidence="7" type="ORF">Sviol_80550</name>
</gene>
<dbReference type="InterPro" id="IPR013154">
    <property type="entry name" value="ADH-like_N"/>
</dbReference>
<accession>A0ABQ3R298</accession>
<evidence type="ECO:0000256" key="5">
    <source>
        <dbReference type="ARBA" id="ARBA00023002"/>
    </source>
</evidence>
<comment type="caution">
    <text evidence="7">The sequence shown here is derived from an EMBL/GenBank/DDBJ whole genome shotgun (WGS) entry which is preliminary data.</text>
</comment>
<evidence type="ECO:0000313" key="7">
    <source>
        <dbReference type="EMBL" id="GHI43647.1"/>
    </source>
</evidence>
<reference evidence="7" key="1">
    <citation type="submission" date="2024-05" db="EMBL/GenBank/DDBJ databases">
        <title>Whole genome shotgun sequence of Streptomyces violascens NBRC 12920.</title>
        <authorList>
            <person name="Komaki H."/>
            <person name="Tamura T."/>
        </authorList>
    </citation>
    <scope>NUCLEOTIDE SEQUENCE</scope>
    <source>
        <strain evidence="7">NBRC 12920</strain>
    </source>
</reference>
<dbReference type="InterPro" id="IPR011032">
    <property type="entry name" value="GroES-like_sf"/>
</dbReference>
<name>A0ABQ3R298_9ACTN</name>
<comment type="cofactor">
    <cofactor evidence="1">
        <name>Zn(2+)</name>
        <dbReference type="ChEBI" id="CHEBI:29105"/>
    </cofactor>
</comment>
<keyword evidence="3" id="KW-0479">Metal-binding</keyword>
<proteinExistence type="inferred from homology"/>
<dbReference type="Gene3D" id="3.40.50.720">
    <property type="entry name" value="NAD(P)-binding Rossmann-like Domain"/>
    <property type="match status" value="1"/>
</dbReference>
<comment type="similarity">
    <text evidence="2">Belongs to the zinc-containing alcohol dehydrogenase family.</text>
</comment>
<keyword evidence="4" id="KW-0862">Zinc</keyword>
<feature type="domain" description="Alcohol dehydrogenase-like N-terminal" evidence="6">
    <location>
        <begin position="32"/>
        <end position="122"/>
    </location>
</feature>
<evidence type="ECO:0000313" key="8">
    <source>
        <dbReference type="Proteomes" id="UP001050808"/>
    </source>
</evidence>
<dbReference type="RefSeq" id="WP_189967756.1">
    <property type="nucleotide sequence ID" value="NZ_BMUA01000020.1"/>
</dbReference>
<dbReference type="InterPro" id="IPR036291">
    <property type="entry name" value="NAD(P)-bd_dom_sf"/>
</dbReference>
<evidence type="ECO:0000256" key="4">
    <source>
        <dbReference type="ARBA" id="ARBA00022833"/>
    </source>
</evidence>
<evidence type="ECO:0000256" key="2">
    <source>
        <dbReference type="ARBA" id="ARBA00008072"/>
    </source>
</evidence>
<dbReference type="EMBL" id="BNDY01000021">
    <property type="protein sequence ID" value="GHI43647.1"/>
    <property type="molecule type" value="Genomic_DNA"/>
</dbReference>
<dbReference type="PANTHER" id="PTHR43350">
    <property type="entry name" value="NAD-DEPENDENT ALCOHOL DEHYDROGENASE"/>
    <property type="match status" value="1"/>
</dbReference>
<dbReference type="Gene3D" id="3.90.180.10">
    <property type="entry name" value="Medium-chain alcohol dehydrogenases, catalytic domain"/>
    <property type="match status" value="1"/>
</dbReference>
<dbReference type="Pfam" id="PF08240">
    <property type="entry name" value="ADH_N"/>
    <property type="match status" value="1"/>
</dbReference>
<sequence length="384" mass="40201">MTAAEHIPHHQALVREAGRVRLRVRPTHAPAPGELLVAVQVAGLCGTDIQMLRGLRDDPAPVIGHEGICHVVAAGTGAPDSLSPGTPVLVNPTHRSDPSFLLGHNVDGLMQERTHIPATAVHDGLVVPLTQPPDPVLGTLIEPLAAVCYAFALLGTVGPRTLVVYGDGTIGQLAVRAARRWLGEDVRVVLVHHSRDGLEWSARHPVAGTELLLDGEGHEALRLDGPTAVLLATPRTGTLNALESALRLDCRDLTIDMFGGLPPGATSALLPGVDLAAVRAANCAGLPVPAAFTRVRGPQGRSVRLTGHRGVGNDHLLEAAAELAGRPDLYRDLVTHVVEPREAAKIMNSLSAGLGRNVAGSRLIKLAVQFPRTPPSSSLSSESA</sequence>
<dbReference type="Proteomes" id="UP001050808">
    <property type="component" value="Unassembled WGS sequence"/>
</dbReference>
<keyword evidence="5" id="KW-0560">Oxidoreductase</keyword>
<evidence type="ECO:0000256" key="3">
    <source>
        <dbReference type="ARBA" id="ARBA00022723"/>
    </source>
</evidence>
<dbReference type="PANTHER" id="PTHR43350:SF19">
    <property type="entry name" value="D-GULOSIDE 3-DEHYDROGENASE"/>
    <property type="match status" value="1"/>
</dbReference>
<dbReference type="SUPFAM" id="SSF50129">
    <property type="entry name" value="GroES-like"/>
    <property type="match status" value="1"/>
</dbReference>